<gene>
    <name evidence="8" type="primary">si:ch211-284o19.8</name>
</gene>
<sequence>MTDAQNYSMPTESQDALNSNLPPPYPHGETQVDHMPPYIPPPYSAAPAMYPPSPNPPVLYPPQAGVDMGTLPPGECNPLGEPGSSSPEADAALLVSSFDDKTIRKAFIRKVFSVVTLQLLVTFSIVCVFTFSSVVRAAVQSNIWIYLSSYILFAVVAISLSYSNSFSRSHPWNLVGLSVVTLTLSYLVGTVASFHDTTAVVIAMGATVAISFTIIIFSAQTRVDFTICNGILLVLAVDLLMFSFFCCFFYSNVLQIVYGSLGALLFSLFLAIDCQLVMGRQKYALDPEEYVFAALILYLDIINIFLYLLIIMGGSSK</sequence>
<feature type="transmembrane region" description="Helical" evidence="5">
    <location>
        <begin position="290"/>
        <end position="312"/>
    </location>
</feature>
<evidence type="ECO:0000256" key="4">
    <source>
        <dbReference type="ARBA" id="ARBA00023136"/>
    </source>
</evidence>
<reference evidence="8" key="1">
    <citation type="submission" date="2025-08" db="UniProtKB">
        <authorList>
            <consortium name="RefSeq"/>
        </authorList>
    </citation>
    <scope>IDENTIFICATION</scope>
    <source>
        <tissue evidence="8">White muscle</tissue>
    </source>
</reference>
<dbReference type="AlphaFoldDB" id="A0A8U1BLC6"/>
<dbReference type="Proteomes" id="UP000808372">
    <property type="component" value="Chromosome 11"/>
</dbReference>
<keyword evidence="3 5" id="KW-1133">Transmembrane helix</keyword>
<keyword evidence="2 5" id="KW-0812">Transmembrane</keyword>
<keyword evidence="4 5" id="KW-0472">Membrane</keyword>
<feature type="transmembrane region" description="Helical" evidence="5">
    <location>
        <begin position="111"/>
        <end position="131"/>
    </location>
</feature>
<feature type="transmembrane region" description="Helical" evidence="5">
    <location>
        <begin position="174"/>
        <end position="194"/>
    </location>
</feature>
<evidence type="ECO:0000256" key="6">
    <source>
        <dbReference type="SAM" id="MobiDB-lite"/>
    </source>
</evidence>
<evidence type="ECO:0000313" key="7">
    <source>
        <dbReference type="Proteomes" id="UP000808372"/>
    </source>
</evidence>
<dbReference type="GeneID" id="120055630"/>
<feature type="transmembrane region" description="Helical" evidence="5">
    <location>
        <begin position="200"/>
        <end position="219"/>
    </location>
</feature>
<proteinExistence type="inferred from homology"/>
<organism evidence="7 8">
    <name type="scientific">Salvelinus namaycush</name>
    <name type="common">Lake trout</name>
    <name type="synonym">Salmo namaycush</name>
    <dbReference type="NCBI Taxonomy" id="8040"/>
    <lineage>
        <taxon>Eukaryota</taxon>
        <taxon>Metazoa</taxon>
        <taxon>Chordata</taxon>
        <taxon>Craniata</taxon>
        <taxon>Vertebrata</taxon>
        <taxon>Euteleostomi</taxon>
        <taxon>Actinopterygii</taxon>
        <taxon>Neopterygii</taxon>
        <taxon>Teleostei</taxon>
        <taxon>Protacanthopterygii</taxon>
        <taxon>Salmoniformes</taxon>
        <taxon>Salmonidae</taxon>
        <taxon>Salmoninae</taxon>
        <taxon>Salvelinus</taxon>
    </lineage>
</organism>
<dbReference type="GO" id="GO:0016020">
    <property type="term" value="C:membrane"/>
    <property type="evidence" value="ECO:0007669"/>
    <property type="project" value="UniProtKB-SubCell"/>
</dbReference>
<comment type="subcellular location">
    <subcellularLocation>
        <location evidence="1">Membrane</location>
        <topology evidence="1">Multi-pass membrane protein</topology>
    </subcellularLocation>
</comment>
<evidence type="ECO:0000256" key="2">
    <source>
        <dbReference type="ARBA" id="ARBA00022692"/>
    </source>
</evidence>
<keyword evidence="7" id="KW-1185">Reference proteome</keyword>
<comment type="similarity">
    <text evidence="5">Belongs to the BI1 family.</text>
</comment>
<dbReference type="InterPro" id="IPR006214">
    <property type="entry name" value="Bax_inhibitor_1-related"/>
</dbReference>
<dbReference type="PANTHER" id="PTHR23291:SF94">
    <property type="entry name" value="PROTEIN LIFEGUARD 1 ISOFORM X2"/>
    <property type="match status" value="1"/>
</dbReference>
<accession>A0A8U1BLC6</accession>
<dbReference type="KEGG" id="snh:120055630"/>
<feature type="region of interest" description="Disordered" evidence="6">
    <location>
        <begin position="1"/>
        <end position="38"/>
    </location>
</feature>
<dbReference type="PANTHER" id="PTHR23291">
    <property type="entry name" value="BAX INHIBITOR-RELATED"/>
    <property type="match status" value="1"/>
</dbReference>
<feature type="compositionally biased region" description="Polar residues" evidence="6">
    <location>
        <begin position="1"/>
        <end position="20"/>
    </location>
</feature>
<evidence type="ECO:0000313" key="8">
    <source>
        <dbReference type="RefSeq" id="XP_038859446.1"/>
    </source>
</evidence>
<feature type="transmembrane region" description="Helical" evidence="5">
    <location>
        <begin position="143"/>
        <end position="162"/>
    </location>
</feature>
<dbReference type="CDD" id="cd10428">
    <property type="entry name" value="LFG_like"/>
    <property type="match status" value="1"/>
</dbReference>
<protein>
    <submittedName>
        <fullName evidence="8">Protein lifeguard 1 isoform X1</fullName>
    </submittedName>
</protein>
<dbReference type="GO" id="GO:0005794">
    <property type="term" value="C:Golgi apparatus"/>
    <property type="evidence" value="ECO:0007669"/>
    <property type="project" value="TreeGrafter"/>
</dbReference>
<dbReference type="RefSeq" id="XP_038859446.1">
    <property type="nucleotide sequence ID" value="XM_039003518.1"/>
</dbReference>
<dbReference type="Pfam" id="PF01027">
    <property type="entry name" value="Bax1-I"/>
    <property type="match status" value="1"/>
</dbReference>
<dbReference type="GO" id="GO:2001234">
    <property type="term" value="P:negative regulation of apoptotic signaling pathway"/>
    <property type="evidence" value="ECO:0007669"/>
    <property type="project" value="TreeGrafter"/>
</dbReference>
<feature type="transmembrane region" description="Helical" evidence="5">
    <location>
        <begin position="257"/>
        <end position="278"/>
    </location>
</feature>
<evidence type="ECO:0000256" key="5">
    <source>
        <dbReference type="RuleBase" id="RU004379"/>
    </source>
</evidence>
<evidence type="ECO:0000256" key="1">
    <source>
        <dbReference type="ARBA" id="ARBA00004141"/>
    </source>
</evidence>
<dbReference type="OrthoDB" id="7933078at2759"/>
<name>A0A8U1BLC6_SALNM</name>
<dbReference type="GO" id="GO:0005783">
    <property type="term" value="C:endoplasmic reticulum"/>
    <property type="evidence" value="ECO:0007669"/>
    <property type="project" value="TreeGrafter"/>
</dbReference>
<feature type="transmembrane region" description="Helical" evidence="5">
    <location>
        <begin position="231"/>
        <end position="251"/>
    </location>
</feature>
<evidence type="ECO:0000256" key="3">
    <source>
        <dbReference type="ARBA" id="ARBA00022989"/>
    </source>
</evidence>